<proteinExistence type="predicted"/>
<organism evidence="1 2">
    <name type="scientific">Gardnerella vaginalis JCP8108</name>
    <dbReference type="NCBI Taxonomy" id="1261066"/>
    <lineage>
        <taxon>Bacteria</taxon>
        <taxon>Bacillati</taxon>
        <taxon>Actinomycetota</taxon>
        <taxon>Actinomycetes</taxon>
        <taxon>Bifidobacteriales</taxon>
        <taxon>Bifidobacteriaceae</taxon>
        <taxon>Gardnerella</taxon>
    </lineage>
</organism>
<evidence type="ECO:0000313" key="2">
    <source>
        <dbReference type="Proteomes" id="UP000014521"/>
    </source>
</evidence>
<gene>
    <name evidence="1" type="ORF">HMPREF1581_01275</name>
</gene>
<dbReference type="AlphaFoldDB" id="S4HYT0"/>
<name>S4HYT0_GARVA</name>
<protein>
    <submittedName>
        <fullName evidence="1">Uncharacterized protein</fullName>
    </submittedName>
</protein>
<evidence type="ECO:0000313" key="1">
    <source>
        <dbReference type="EMBL" id="EPI45777.1"/>
    </source>
</evidence>
<comment type="caution">
    <text evidence="1">The sequence shown here is derived from an EMBL/GenBank/DDBJ whole genome shotgun (WGS) entry which is preliminary data.</text>
</comment>
<accession>S4HYT0</accession>
<dbReference type="HOGENOM" id="CLU_3184109_0_0_11"/>
<dbReference type="EMBL" id="ATJJ01000110">
    <property type="protein sequence ID" value="EPI45777.1"/>
    <property type="molecule type" value="Genomic_DNA"/>
</dbReference>
<dbReference type="Proteomes" id="UP000014521">
    <property type="component" value="Unassembled WGS sequence"/>
</dbReference>
<sequence>MTIYHLHFLSSLAAIVFDFITYSSTPPHFNGDFLKQQQRIKLPQQT</sequence>
<reference evidence="1 2" key="1">
    <citation type="submission" date="2013-06" db="EMBL/GenBank/DDBJ databases">
        <authorList>
            <person name="Weinstock G."/>
            <person name="Sodergren E."/>
            <person name="Lobos E.A."/>
            <person name="Fulton L."/>
            <person name="Fulton R."/>
            <person name="Courtney L."/>
            <person name="Fronick C."/>
            <person name="O'Laughlin M."/>
            <person name="Godfrey J."/>
            <person name="Wilson R.M."/>
            <person name="Miner T."/>
            <person name="Farmer C."/>
            <person name="Delehaunty K."/>
            <person name="Cordes M."/>
            <person name="Minx P."/>
            <person name="Tomlinson C."/>
            <person name="Chen J."/>
            <person name="Wollam A."/>
            <person name="Pepin K.H."/>
            <person name="Bhonagiri V."/>
            <person name="Zhang X."/>
            <person name="Warren W."/>
            <person name="Mitreva M."/>
            <person name="Mardis E.R."/>
            <person name="Wilson R.K."/>
        </authorList>
    </citation>
    <scope>NUCLEOTIDE SEQUENCE [LARGE SCALE GENOMIC DNA]</scope>
    <source>
        <strain evidence="1 2">JCP8108</strain>
    </source>
</reference>